<dbReference type="EMBL" id="MG999954">
    <property type="protein sequence ID" value="AVR55269.1"/>
    <property type="molecule type" value="Genomic_DNA"/>
</dbReference>
<evidence type="ECO:0000313" key="2">
    <source>
        <dbReference type="Proteomes" id="UP000244328"/>
    </source>
</evidence>
<protein>
    <submittedName>
        <fullName evidence="1">Uncharacterized protein</fullName>
    </submittedName>
</protein>
<keyword evidence="2" id="KW-1185">Reference proteome</keyword>
<evidence type="ECO:0000313" key="1">
    <source>
        <dbReference type="EMBL" id="AVR55269.1"/>
    </source>
</evidence>
<gene>
    <name evidence="1" type="ORF">PSH1140_064</name>
</gene>
<proteinExistence type="predicted"/>
<dbReference type="Proteomes" id="UP000244328">
    <property type="component" value="Segment"/>
</dbReference>
<reference evidence="1 2" key="1">
    <citation type="submission" date="2018-02" db="EMBL/GenBank/DDBJ databases">
        <title>Isolation, characterization and genome analysis of lytic bacteriophages against Enterobacter cloacae.</title>
        <authorList>
            <person name="Ramesh N."/>
            <person name="Prasanth M."/>
            <person name="Tamhankar A.J."/>
            <person name="Lundborg C.S."/>
        </authorList>
    </citation>
    <scope>NUCLEOTIDE SEQUENCE [LARGE SCALE GENOMIC DNA]</scope>
</reference>
<accession>A0A2R3ZWY0</accession>
<name>A0A2R3ZWY0_9CAUD</name>
<sequence>MNPFQSSAISETEEMKSLFKELREVAGRICLQYAEEKGENLNMDHVHRSIHASIDFDVIMFKTYAYHQLSSQPSTSLPMSEKIAIAAHESYKRLKEL</sequence>
<organism evidence="1 2">
    <name type="scientific">Enterobacter phage myPSH1140</name>
    <dbReference type="NCBI Taxonomy" id="2108137"/>
    <lineage>
        <taxon>Viruses</taxon>
        <taxon>Duplodnaviria</taxon>
        <taxon>Heunggongvirae</taxon>
        <taxon>Uroviricota</taxon>
        <taxon>Caudoviricetes</taxon>
        <taxon>Pantevenvirales</taxon>
        <taxon>Straboviridae</taxon>
        <taxon>Tevenvirinae</taxon>
        <taxon>Karamvirus</taxon>
        <taxon>Karamvirus mypsh1140</taxon>
    </lineage>
</organism>